<evidence type="ECO:0000313" key="1">
    <source>
        <dbReference type="EMBL" id="CAG8434044.1"/>
    </source>
</evidence>
<keyword evidence="2" id="KW-1185">Reference proteome</keyword>
<evidence type="ECO:0000313" key="2">
    <source>
        <dbReference type="Proteomes" id="UP000789860"/>
    </source>
</evidence>
<protein>
    <submittedName>
        <fullName evidence="1">11310_t:CDS:1</fullName>
    </submittedName>
</protein>
<gene>
    <name evidence="1" type="ORF">SCALOS_LOCUS18</name>
</gene>
<sequence>MGKPKNQPRIKVNVQPASSSRAAEIIATGGSQVPIVNLGGFAQFLGGYTFSTDTSADKMADVNLDPTLSEGHLDVFSSTYLMKIFNKEISVCGDLWDSLLVFTKSFPESWLLASKKKPMLPNCIISFDWRIMDQYLSHTPSILILVSLLPQELINTDPKFYDEFLSNFWKGLSTTTIDRSNFDIDFLKLKPD</sequence>
<comment type="caution">
    <text evidence="1">The sequence shown here is derived from an EMBL/GenBank/DDBJ whole genome shotgun (WGS) entry which is preliminary data.</text>
</comment>
<dbReference type="EMBL" id="CAJVPM010000003">
    <property type="protein sequence ID" value="CAG8434044.1"/>
    <property type="molecule type" value="Genomic_DNA"/>
</dbReference>
<organism evidence="1 2">
    <name type="scientific">Scutellospora calospora</name>
    <dbReference type="NCBI Taxonomy" id="85575"/>
    <lineage>
        <taxon>Eukaryota</taxon>
        <taxon>Fungi</taxon>
        <taxon>Fungi incertae sedis</taxon>
        <taxon>Mucoromycota</taxon>
        <taxon>Glomeromycotina</taxon>
        <taxon>Glomeromycetes</taxon>
        <taxon>Diversisporales</taxon>
        <taxon>Gigasporaceae</taxon>
        <taxon>Scutellospora</taxon>
    </lineage>
</organism>
<dbReference type="Proteomes" id="UP000789860">
    <property type="component" value="Unassembled WGS sequence"/>
</dbReference>
<name>A0ACA9JTQ1_9GLOM</name>
<accession>A0ACA9JTQ1</accession>
<proteinExistence type="predicted"/>
<reference evidence="1" key="1">
    <citation type="submission" date="2021-06" db="EMBL/GenBank/DDBJ databases">
        <authorList>
            <person name="Kallberg Y."/>
            <person name="Tangrot J."/>
            <person name="Rosling A."/>
        </authorList>
    </citation>
    <scope>NUCLEOTIDE SEQUENCE</scope>
    <source>
        <strain evidence="1">AU212A</strain>
    </source>
</reference>